<evidence type="ECO:0000313" key="3">
    <source>
        <dbReference type="Proteomes" id="UP000233551"/>
    </source>
</evidence>
<evidence type="ECO:0000256" key="1">
    <source>
        <dbReference type="SAM" id="MobiDB-lite"/>
    </source>
</evidence>
<proteinExistence type="predicted"/>
<sequence length="82" mass="8890">MSPPSINEVPGSPSVRPTTTPILSLPSSEERETTVGWWGLDTSYHCPRQGRRRDLGLIGDLAWGGGRLTVPPPPLFGLLQRA</sequence>
<name>A0A2I0K9S9_PUNGR</name>
<gene>
    <name evidence="2" type="ORF">CRG98_014336</name>
</gene>
<dbReference type="AlphaFoldDB" id="A0A2I0K9S9"/>
<accession>A0A2I0K9S9</accession>
<evidence type="ECO:0000313" key="2">
    <source>
        <dbReference type="EMBL" id="PKI65298.1"/>
    </source>
</evidence>
<dbReference type="Proteomes" id="UP000233551">
    <property type="component" value="Unassembled WGS sequence"/>
</dbReference>
<comment type="caution">
    <text evidence="2">The sequence shown here is derived from an EMBL/GenBank/DDBJ whole genome shotgun (WGS) entry which is preliminary data.</text>
</comment>
<feature type="region of interest" description="Disordered" evidence="1">
    <location>
        <begin position="1"/>
        <end position="28"/>
    </location>
</feature>
<keyword evidence="3" id="KW-1185">Reference proteome</keyword>
<feature type="compositionally biased region" description="Polar residues" evidence="1">
    <location>
        <begin position="15"/>
        <end position="27"/>
    </location>
</feature>
<organism evidence="2 3">
    <name type="scientific">Punica granatum</name>
    <name type="common">Pomegranate</name>
    <dbReference type="NCBI Taxonomy" id="22663"/>
    <lineage>
        <taxon>Eukaryota</taxon>
        <taxon>Viridiplantae</taxon>
        <taxon>Streptophyta</taxon>
        <taxon>Embryophyta</taxon>
        <taxon>Tracheophyta</taxon>
        <taxon>Spermatophyta</taxon>
        <taxon>Magnoliopsida</taxon>
        <taxon>eudicotyledons</taxon>
        <taxon>Gunneridae</taxon>
        <taxon>Pentapetalae</taxon>
        <taxon>rosids</taxon>
        <taxon>malvids</taxon>
        <taxon>Myrtales</taxon>
        <taxon>Lythraceae</taxon>
        <taxon>Punica</taxon>
    </lineage>
</organism>
<dbReference type="EMBL" id="PGOL01000761">
    <property type="protein sequence ID" value="PKI65298.1"/>
    <property type="molecule type" value="Genomic_DNA"/>
</dbReference>
<protein>
    <submittedName>
        <fullName evidence="2">Uncharacterized protein</fullName>
    </submittedName>
</protein>
<reference evidence="2 3" key="1">
    <citation type="submission" date="2017-11" db="EMBL/GenBank/DDBJ databases">
        <title>De-novo sequencing of pomegranate (Punica granatum L.) genome.</title>
        <authorList>
            <person name="Akparov Z."/>
            <person name="Amiraslanov A."/>
            <person name="Hajiyeva S."/>
            <person name="Abbasov M."/>
            <person name="Kaur K."/>
            <person name="Hamwieh A."/>
            <person name="Solovyev V."/>
            <person name="Salamov A."/>
            <person name="Braich B."/>
            <person name="Kosarev P."/>
            <person name="Mahmoud A."/>
            <person name="Hajiyev E."/>
            <person name="Babayeva S."/>
            <person name="Izzatullayeva V."/>
            <person name="Mammadov A."/>
            <person name="Mammadov A."/>
            <person name="Sharifova S."/>
            <person name="Ojaghi J."/>
            <person name="Eynullazada K."/>
            <person name="Bayramov B."/>
            <person name="Abdulazimova A."/>
            <person name="Shahmuradov I."/>
        </authorList>
    </citation>
    <scope>NUCLEOTIDE SEQUENCE [LARGE SCALE GENOMIC DNA]</scope>
    <source>
        <strain evidence="3">cv. AG2017</strain>
        <tissue evidence="2">Leaf</tissue>
    </source>
</reference>